<name>A0A6B0SZ78_9EURY</name>
<feature type="transmembrane region" description="Helical" evidence="1">
    <location>
        <begin position="127"/>
        <end position="152"/>
    </location>
</feature>
<sequence length="159" mass="16286">MPSLPRPSVTRRDRLVDRRLTPTVVLAAVSFVPATRLTSPGALVPGVLLVWCLSGGAVITGVVLARGASRIREHRGTLTVRAVADQVPTTGVVLRGGETVVVLCNTVVLVWLATGVVRAVAGVGTLIVAVGVVFGAVGGTIVSVAVILRVVVESVALNE</sequence>
<protein>
    <submittedName>
        <fullName evidence="2">Uncharacterized protein</fullName>
    </submittedName>
</protein>
<reference evidence="2 3" key="1">
    <citation type="submission" date="2019-12" db="EMBL/GenBank/DDBJ databases">
        <title>Isolation and characterization of three novel carbon monoxide-oxidizing members of Halobacteria from salione crusts and soils.</title>
        <authorList>
            <person name="Myers M.R."/>
            <person name="King G.M."/>
        </authorList>
    </citation>
    <scope>NUCLEOTIDE SEQUENCE [LARGE SCALE GENOMIC DNA]</scope>
    <source>
        <strain evidence="2 3">WSA2</strain>
    </source>
</reference>
<feature type="transmembrane region" description="Helical" evidence="1">
    <location>
        <begin position="43"/>
        <end position="65"/>
    </location>
</feature>
<keyword evidence="1" id="KW-0472">Membrane</keyword>
<evidence type="ECO:0000256" key="1">
    <source>
        <dbReference type="SAM" id="Phobius"/>
    </source>
</evidence>
<dbReference type="RefSeq" id="WP_159666992.1">
    <property type="nucleotide sequence ID" value="NZ_WUUS01000006.1"/>
</dbReference>
<feature type="transmembrane region" description="Helical" evidence="1">
    <location>
        <begin position="100"/>
        <end position="121"/>
    </location>
</feature>
<dbReference type="EMBL" id="WUUS01000006">
    <property type="protein sequence ID" value="MXR41841.1"/>
    <property type="molecule type" value="Genomic_DNA"/>
</dbReference>
<proteinExistence type="predicted"/>
<organism evidence="2 3">
    <name type="scientific">Halobaculum saliterrae</name>
    <dbReference type="NCBI Taxonomy" id="2073113"/>
    <lineage>
        <taxon>Archaea</taxon>
        <taxon>Methanobacteriati</taxon>
        <taxon>Methanobacteriota</taxon>
        <taxon>Stenosarchaea group</taxon>
        <taxon>Halobacteria</taxon>
        <taxon>Halobacteriales</taxon>
        <taxon>Haloferacaceae</taxon>
        <taxon>Halobaculum</taxon>
    </lineage>
</organism>
<evidence type="ECO:0000313" key="3">
    <source>
        <dbReference type="Proteomes" id="UP000437065"/>
    </source>
</evidence>
<keyword evidence="3" id="KW-1185">Reference proteome</keyword>
<dbReference type="AlphaFoldDB" id="A0A6B0SZ78"/>
<evidence type="ECO:0000313" key="2">
    <source>
        <dbReference type="EMBL" id="MXR41841.1"/>
    </source>
</evidence>
<keyword evidence="1" id="KW-1133">Transmembrane helix</keyword>
<comment type="caution">
    <text evidence="2">The sequence shown here is derived from an EMBL/GenBank/DDBJ whole genome shotgun (WGS) entry which is preliminary data.</text>
</comment>
<gene>
    <name evidence="2" type="ORF">GRX01_10900</name>
</gene>
<dbReference type="Proteomes" id="UP000437065">
    <property type="component" value="Unassembled WGS sequence"/>
</dbReference>
<feature type="transmembrane region" description="Helical" evidence="1">
    <location>
        <begin position="20"/>
        <end position="37"/>
    </location>
</feature>
<keyword evidence="1" id="KW-0812">Transmembrane</keyword>
<accession>A0A6B0SZ78</accession>